<feature type="repeat" description="ANK" evidence="3">
    <location>
        <begin position="103"/>
        <end position="135"/>
    </location>
</feature>
<organism evidence="5 6">
    <name type="scientific">Polarella glacialis</name>
    <name type="common">Dinoflagellate</name>
    <dbReference type="NCBI Taxonomy" id="89957"/>
    <lineage>
        <taxon>Eukaryota</taxon>
        <taxon>Sar</taxon>
        <taxon>Alveolata</taxon>
        <taxon>Dinophyceae</taxon>
        <taxon>Suessiales</taxon>
        <taxon>Suessiaceae</taxon>
        <taxon>Polarella</taxon>
    </lineage>
</organism>
<evidence type="ECO:0000256" key="1">
    <source>
        <dbReference type="ARBA" id="ARBA00022737"/>
    </source>
</evidence>
<proteinExistence type="predicted"/>
<dbReference type="Proteomes" id="UP000626109">
    <property type="component" value="Unassembled WGS sequence"/>
</dbReference>
<evidence type="ECO:0000256" key="4">
    <source>
        <dbReference type="SAM" id="MobiDB-lite"/>
    </source>
</evidence>
<evidence type="ECO:0000313" key="5">
    <source>
        <dbReference type="EMBL" id="CAE8688693.1"/>
    </source>
</evidence>
<keyword evidence="2 3" id="KW-0040">ANK repeat</keyword>
<dbReference type="EMBL" id="CAJNNW010026946">
    <property type="protein sequence ID" value="CAE8688693.1"/>
    <property type="molecule type" value="Genomic_DNA"/>
</dbReference>
<dbReference type="PANTHER" id="PTHR24161">
    <property type="entry name" value="ANK_REP_REGION DOMAIN-CONTAINING PROTEIN-RELATED"/>
    <property type="match status" value="1"/>
</dbReference>
<name>A0A813JTU4_POLGL</name>
<keyword evidence="1" id="KW-0677">Repeat</keyword>
<protein>
    <recommendedName>
        <fullName evidence="7">ANK_REP_REGION domain-containing protein</fullName>
    </recommendedName>
</protein>
<feature type="non-terminal residue" evidence="5">
    <location>
        <position position="1"/>
    </location>
</feature>
<sequence length="374" mass="38859">ESLGIPAGGLRGPHRASSSTRKDDAGSKKLVSARNKPTMKSDVQPCPSEFVLRTAAEEGFAAFTACLPARELQHAASEGSMVAAQRALAAMPSGEWRWCCDRQGDTALHLAAAGGHLHVVGLLVRKSAHLDLRNTRGASALHLACDISHMEVVRLLCEVRADPRLGELRENKVPGLVAAERRASWWSAGAAGHADCGGSGKEQSSTGYLERRIASVEECLKALQGFVSTAATLVTSKGMTALHIAAAADDLELCRLLLSYASSSDAVESAEGATPLMHGLGAGASVGIIQSLLFAHADPALQDARGGSPLHYAAAHGDAAVESVVLLLRARAKVDAKDERGASALAIACLRGAPRIVRTLLVAGASPQSCRALL</sequence>
<dbReference type="SUPFAM" id="SSF48403">
    <property type="entry name" value="Ankyrin repeat"/>
    <property type="match status" value="1"/>
</dbReference>
<dbReference type="Gene3D" id="1.25.40.20">
    <property type="entry name" value="Ankyrin repeat-containing domain"/>
    <property type="match status" value="2"/>
</dbReference>
<dbReference type="PROSITE" id="PS50297">
    <property type="entry name" value="ANK_REP_REGION"/>
    <property type="match status" value="4"/>
</dbReference>
<gene>
    <name evidence="5" type="ORF">PGLA2088_LOCUS26061</name>
</gene>
<feature type="non-terminal residue" evidence="5">
    <location>
        <position position="374"/>
    </location>
</feature>
<dbReference type="InterPro" id="IPR036770">
    <property type="entry name" value="Ankyrin_rpt-contain_sf"/>
</dbReference>
<reference evidence="5" key="1">
    <citation type="submission" date="2021-02" db="EMBL/GenBank/DDBJ databases">
        <authorList>
            <person name="Dougan E. K."/>
            <person name="Rhodes N."/>
            <person name="Thang M."/>
            <person name="Chan C."/>
        </authorList>
    </citation>
    <scope>NUCLEOTIDE SEQUENCE</scope>
</reference>
<feature type="region of interest" description="Disordered" evidence="4">
    <location>
        <begin position="1"/>
        <end position="42"/>
    </location>
</feature>
<feature type="repeat" description="ANK" evidence="3">
    <location>
        <begin position="237"/>
        <end position="269"/>
    </location>
</feature>
<feature type="repeat" description="ANK" evidence="3">
    <location>
        <begin position="136"/>
        <end position="168"/>
    </location>
</feature>
<dbReference type="AlphaFoldDB" id="A0A813JTU4"/>
<evidence type="ECO:0000256" key="2">
    <source>
        <dbReference type="ARBA" id="ARBA00023043"/>
    </source>
</evidence>
<dbReference type="InterPro" id="IPR002110">
    <property type="entry name" value="Ankyrin_rpt"/>
</dbReference>
<comment type="caution">
    <text evidence="5">The sequence shown here is derived from an EMBL/GenBank/DDBJ whole genome shotgun (WGS) entry which is preliminary data.</text>
</comment>
<dbReference type="SMART" id="SM00248">
    <property type="entry name" value="ANK"/>
    <property type="match status" value="6"/>
</dbReference>
<evidence type="ECO:0000256" key="3">
    <source>
        <dbReference type="PROSITE-ProRule" id="PRU00023"/>
    </source>
</evidence>
<dbReference type="Pfam" id="PF12796">
    <property type="entry name" value="Ank_2"/>
    <property type="match status" value="3"/>
</dbReference>
<dbReference type="PANTHER" id="PTHR24161:SF85">
    <property type="entry name" value="PALMITOYLTRANSFERASE HIP14"/>
    <property type="match status" value="1"/>
</dbReference>
<dbReference type="PROSITE" id="PS50088">
    <property type="entry name" value="ANK_REPEAT"/>
    <property type="match status" value="4"/>
</dbReference>
<feature type="compositionally biased region" description="Gly residues" evidence="4">
    <location>
        <begin position="1"/>
        <end position="11"/>
    </location>
</feature>
<accession>A0A813JTU4</accession>
<evidence type="ECO:0008006" key="7">
    <source>
        <dbReference type="Google" id="ProtNLM"/>
    </source>
</evidence>
<evidence type="ECO:0000313" key="6">
    <source>
        <dbReference type="Proteomes" id="UP000626109"/>
    </source>
</evidence>
<feature type="repeat" description="ANK" evidence="3">
    <location>
        <begin position="305"/>
        <end position="339"/>
    </location>
</feature>